<organism evidence="2 3">
    <name type="scientific">Blastomyces percursus</name>
    <dbReference type="NCBI Taxonomy" id="1658174"/>
    <lineage>
        <taxon>Eukaryota</taxon>
        <taxon>Fungi</taxon>
        <taxon>Dikarya</taxon>
        <taxon>Ascomycota</taxon>
        <taxon>Pezizomycotina</taxon>
        <taxon>Eurotiomycetes</taxon>
        <taxon>Eurotiomycetidae</taxon>
        <taxon>Onygenales</taxon>
        <taxon>Ajellomycetaceae</taxon>
        <taxon>Blastomyces</taxon>
    </lineage>
</organism>
<dbReference type="Gene3D" id="3.40.50.720">
    <property type="entry name" value="NAD(P)-binding Rossmann-like Domain"/>
    <property type="match status" value="1"/>
</dbReference>
<dbReference type="VEuPathDB" id="FungiDB:ACJ73_02746"/>
<comment type="caution">
    <text evidence="2">The sequence shown here is derived from an EMBL/GenBank/DDBJ whole genome shotgun (WGS) entry which is preliminary data.</text>
</comment>
<evidence type="ECO:0000313" key="3">
    <source>
        <dbReference type="Proteomes" id="UP000242791"/>
    </source>
</evidence>
<keyword evidence="3" id="KW-1185">Reference proteome</keyword>
<protein>
    <recommendedName>
        <fullName evidence="1">PRISE-like Rossmann-fold domain-containing protein</fullName>
    </recommendedName>
</protein>
<reference evidence="2 3" key="1">
    <citation type="submission" date="2015-08" db="EMBL/GenBank/DDBJ databases">
        <title>Emmonsia species relationships and genome sequence.</title>
        <authorList>
            <person name="Cuomo C.A."/>
            <person name="Schwartz I.S."/>
            <person name="Kenyon C."/>
            <person name="De Hoog G.S."/>
            <person name="Govender N.P."/>
            <person name="Botha A."/>
            <person name="Moreno L."/>
            <person name="De Vries M."/>
            <person name="Munoz J.F."/>
            <person name="Stielow J.B."/>
        </authorList>
    </citation>
    <scope>NUCLEOTIDE SEQUENCE [LARGE SCALE GENOMIC DNA]</scope>
    <source>
        <strain evidence="2 3">EI222</strain>
    </source>
</reference>
<proteinExistence type="predicted"/>
<name>A0A1J9RD13_9EURO</name>
<dbReference type="Proteomes" id="UP000242791">
    <property type="component" value="Unassembled WGS sequence"/>
</dbReference>
<dbReference type="PANTHER" id="PTHR32487:SF8">
    <property type="entry name" value="NAD-DEPENDENT EPIMERASE_DEHYDRATASE DOMAIN-CONTAINING PROTEIN"/>
    <property type="match status" value="1"/>
</dbReference>
<dbReference type="InterPro" id="IPR055222">
    <property type="entry name" value="PRISE-like_Rossmann-fold"/>
</dbReference>
<dbReference type="AlphaFoldDB" id="A0A1J9RD13"/>
<gene>
    <name evidence="2" type="ORF">ACJ73_02746</name>
</gene>
<dbReference type="OrthoDB" id="1731983at2759"/>
<accession>A0A1J9RD13</accession>
<feature type="domain" description="PRISE-like Rossmann-fold" evidence="1">
    <location>
        <begin position="13"/>
        <end position="376"/>
    </location>
</feature>
<dbReference type="STRING" id="1658174.A0A1J9RD13"/>
<dbReference type="Pfam" id="PF22917">
    <property type="entry name" value="PRISE"/>
    <property type="match status" value="1"/>
</dbReference>
<evidence type="ECO:0000259" key="1">
    <source>
        <dbReference type="Pfam" id="PF22917"/>
    </source>
</evidence>
<dbReference type="EMBL" id="LGTZ01000305">
    <property type="protein sequence ID" value="OJD25884.1"/>
    <property type="molecule type" value="Genomic_DNA"/>
</dbReference>
<sequence>MASELNDPRHALALGASGWAFINQLLHDYPQPGIWGWVTGVTMRPLNEEEMSYWPEDKRLQLVSVVDFVGDTEEVLKGKLSSGTVVNVPDSKALDSLRKAVTVIDDLAPKLEFIHLQYGTFIYGTCFAEDFYMPVPLSEGLPPLRKPWADRLPYFNLSRWMEEFSRGKPWKWCETRPDDIIGFLPRPNGYNVAYPIAMFLSLYACINGKGAQCPFPGSFGAWKALSNDAGADMIAKSAMHLSLSSNLLASGEGFNVASSSTPCSWEMKWPVICTLFGLESSTPVDRERSETRTPGPDEYICNHEEEYKTMVRDYGLKGWKVASPSMDGSGNWGLTKLNFDRQVDLRKIMATGYKDEESNSETWIRTLERMRAAKVIS</sequence>
<dbReference type="PANTHER" id="PTHR32487">
    <property type="entry name" value="3-OXO-DELTA(4,5)-STEROID 5-BETA-REDUCTASE"/>
    <property type="match status" value="1"/>
</dbReference>
<evidence type="ECO:0000313" key="2">
    <source>
        <dbReference type="EMBL" id="OJD25884.1"/>
    </source>
</evidence>